<keyword evidence="4" id="KW-0963">Cytoplasm</keyword>
<comment type="cofactor">
    <cofactor evidence="1">
        <name>[4Fe-4S] cluster</name>
        <dbReference type="ChEBI" id="CHEBI:49883"/>
    </cofactor>
</comment>
<dbReference type="InterPro" id="IPR007197">
    <property type="entry name" value="rSAM"/>
</dbReference>
<dbReference type="AlphaFoldDB" id="A0A3B1B768"/>
<organism evidence="15">
    <name type="scientific">hydrothermal vent metagenome</name>
    <dbReference type="NCBI Taxonomy" id="652676"/>
    <lineage>
        <taxon>unclassified sequences</taxon>
        <taxon>metagenomes</taxon>
        <taxon>ecological metagenomes</taxon>
    </lineage>
</organism>
<dbReference type="GO" id="GO:0046872">
    <property type="term" value="F:metal ion binding"/>
    <property type="evidence" value="ECO:0007669"/>
    <property type="project" value="UniProtKB-KW"/>
</dbReference>
<dbReference type="GO" id="GO:0051539">
    <property type="term" value="F:4 iron, 4 sulfur cluster binding"/>
    <property type="evidence" value="ECO:0007669"/>
    <property type="project" value="UniProtKB-KW"/>
</dbReference>
<keyword evidence="7 15" id="KW-0808">Transferase</keyword>
<evidence type="ECO:0000256" key="3">
    <source>
        <dbReference type="ARBA" id="ARBA00022485"/>
    </source>
</evidence>
<dbReference type="NCBIfam" id="TIGR00048">
    <property type="entry name" value="rRNA_mod_RlmN"/>
    <property type="match status" value="1"/>
</dbReference>
<dbReference type="SFLD" id="SFLDG01062">
    <property type="entry name" value="methyltransferase_(Class_A)"/>
    <property type="match status" value="1"/>
</dbReference>
<comment type="subcellular location">
    <subcellularLocation>
        <location evidence="2">Cytoplasm</location>
    </subcellularLocation>
</comment>
<dbReference type="EMBL" id="UOFZ01000158">
    <property type="protein sequence ID" value="VAX14136.1"/>
    <property type="molecule type" value="Genomic_DNA"/>
</dbReference>
<evidence type="ECO:0000259" key="14">
    <source>
        <dbReference type="PROSITE" id="PS51918"/>
    </source>
</evidence>
<dbReference type="SUPFAM" id="SSF102114">
    <property type="entry name" value="Radical SAM enzymes"/>
    <property type="match status" value="1"/>
</dbReference>
<dbReference type="PIRSF" id="PIRSF006004">
    <property type="entry name" value="CHP00048"/>
    <property type="match status" value="1"/>
</dbReference>
<dbReference type="EC" id="2.1.1.192" evidence="15"/>
<gene>
    <name evidence="15" type="ORF">MNBD_GAMMA24-2541</name>
</gene>
<dbReference type="PANTHER" id="PTHR30544">
    <property type="entry name" value="23S RRNA METHYLTRANSFERASE"/>
    <property type="match status" value="1"/>
</dbReference>
<dbReference type="InterPro" id="IPR058240">
    <property type="entry name" value="rSAM_sf"/>
</dbReference>
<evidence type="ECO:0000256" key="11">
    <source>
        <dbReference type="ARBA" id="ARBA00023004"/>
    </source>
</evidence>
<keyword evidence="9" id="KW-0819">tRNA processing</keyword>
<dbReference type="SFLD" id="SFLDF00275">
    <property type="entry name" value="adenosine_C2_methyltransferase"/>
    <property type="match status" value="1"/>
</dbReference>
<evidence type="ECO:0000313" key="15">
    <source>
        <dbReference type="EMBL" id="VAX14136.1"/>
    </source>
</evidence>
<feature type="domain" description="Radical SAM core" evidence="14">
    <location>
        <begin position="101"/>
        <end position="339"/>
    </location>
</feature>
<dbReference type="FunFam" id="1.10.150.530:FF:000003">
    <property type="entry name" value="Dual-specificity RNA methyltransferase RlmN"/>
    <property type="match status" value="1"/>
</dbReference>
<dbReference type="FunFam" id="3.20.20.70:FF:000008">
    <property type="entry name" value="Dual-specificity RNA methyltransferase RlmN"/>
    <property type="match status" value="1"/>
</dbReference>
<dbReference type="CDD" id="cd01335">
    <property type="entry name" value="Radical_SAM"/>
    <property type="match status" value="1"/>
</dbReference>
<dbReference type="InterPro" id="IPR027492">
    <property type="entry name" value="RNA_MTrfase_RlmN"/>
</dbReference>
<keyword evidence="11" id="KW-0408">Iron</keyword>
<keyword evidence="8" id="KW-0949">S-adenosyl-L-methionine</keyword>
<protein>
    <submittedName>
        <fullName evidence="15">23S rRNA (Adenine(2503)-C(2))-methyltransferase @ tRNA (Adenine(37)-C(2))-methyltransferase</fullName>
        <ecNumber evidence="15">2.1.1.192</ecNumber>
    </submittedName>
</protein>
<keyword evidence="6 15" id="KW-0489">Methyltransferase</keyword>
<keyword evidence="3" id="KW-0004">4Fe-4S</keyword>
<dbReference type="SFLD" id="SFLDS00029">
    <property type="entry name" value="Radical_SAM"/>
    <property type="match status" value="1"/>
</dbReference>
<evidence type="ECO:0000256" key="4">
    <source>
        <dbReference type="ARBA" id="ARBA00022490"/>
    </source>
</evidence>
<keyword evidence="10" id="KW-0479">Metal-binding</keyword>
<evidence type="ECO:0000256" key="12">
    <source>
        <dbReference type="ARBA" id="ARBA00023014"/>
    </source>
</evidence>
<dbReference type="GO" id="GO:0008173">
    <property type="term" value="F:RNA methyltransferase activity"/>
    <property type="evidence" value="ECO:0007669"/>
    <property type="project" value="InterPro"/>
</dbReference>
<evidence type="ECO:0000256" key="6">
    <source>
        <dbReference type="ARBA" id="ARBA00022603"/>
    </source>
</evidence>
<keyword evidence="13" id="KW-1015">Disulfide bond</keyword>
<dbReference type="Pfam" id="PF04055">
    <property type="entry name" value="Radical_SAM"/>
    <property type="match status" value="1"/>
</dbReference>
<sequence>MTTQKKVNLLDFDLPALQSWFEAQGEKPFRASQVMKWIYQFGVDDFEAMSNLGKLLRAKLGGIAEIRAPEIVSEQRASDGVVKWLLRVDNGDCVETVYIPEDERGTLCVSSQVGCALDCSFCSTAQQGFNRNLFAAEIIGQVWRANQALQCLPREQRVISNVVMMGMGEPLLNFDNVVTAMNLMIEDNAYGLSKRRVTLSTSGVVPALDKLKAVSDVSLAVSLHAPDDSLRDQLVPLNRKYPIKELLAACLRYIEGETKRKITFEYVMLDGVNDSPAQARALVKLLKGIPSKVNLIPFNPFPGSDYQVSKADIINRFRDILVKAGLITITRRTRGEDIDAACGQLAGKVTDRSKRKLKHLKDVSVTWGG</sequence>
<evidence type="ECO:0000256" key="1">
    <source>
        <dbReference type="ARBA" id="ARBA00001966"/>
    </source>
</evidence>
<reference evidence="15" key="1">
    <citation type="submission" date="2018-06" db="EMBL/GenBank/DDBJ databases">
        <authorList>
            <person name="Zhirakovskaya E."/>
        </authorList>
    </citation>
    <scope>NUCLEOTIDE SEQUENCE</scope>
</reference>
<dbReference type="GO" id="GO:0005737">
    <property type="term" value="C:cytoplasm"/>
    <property type="evidence" value="ECO:0007669"/>
    <property type="project" value="UniProtKB-SubCell"/>
</dbReference>
<dbReference type="PANTHER" id="PTHR30544:SF5">
    <property type="entry name" value="RADICAL SAM CORE DOMAIN-CONTAINING PROTEIN"/>
    <property type="match status" value="1"/>
</dbReference>
<dbReference type="GO" id="GO:0070475">
    <property type="term" value="P:rRNA base methylation"/>
    <property type="evidence" value="ECO:0007669"/>
    <property type="project" value="InterPro"/>
</dbReference>
<dbReference type="Gene3D" id="3.20.20.70">
    <property type="entry name" value="Aldolase class I"/>
    <property type="match status" value="1"/>
</dbReference>
<proteinExistence type="inferred from homology"/>
<dbReference type="PROSITE" id="PS51918">
    <property type="entry name" value="RADICAL_SAM"/>
    <property type="match status" value="1"/>
</dbReference>
<evidence type="ECO:0000256" key="10">
    <source>
        <dbReference type="ARBA" id="ARBA00022723"/>
    </source>
</evidence>
<evidence type="ECO:0000256" key="9">
    <source>
        <dbReference type="ARBA" id="ARBA00022694"/>
    </source>
</evidence>
<evidence type="ECO:0000256" key="8">
    <source>
        <dbReference type="ARBA" id="ARBA00022691"/>
    </source>
</evidence>
<dbReference type="InterPro" id="IPR004383">
    <property type="entry name" value="rRNA_lsu_MTrfase_RlmN/Cfr"/>
</dbReference>
<dbReference type="Gene3D" id="1.10.150.530">
    <property type="match status" value="1"/>
</dbReference>
<dbReference type="InterPro" id="IPR013785">
    <property type="entry name" value="Aldolase_TIM"/>
</dbReference>
<evidence type="ECO:0000256" key="7">
    <source>
        <dbReference type="ARBA" id="ARBA00022679"/>
    </source>
</evidence>
<evidence type="ECO:0000256" key="2">
    <source>
        <dbReference type="ARBA" id="ARBA00004496"/>
    </source>
</evidence>
<dbReference type="InterPro" id="IPR048641">
    <property type="entry name" value="RlmN_N"/>
</dbReference>
<dbReference type="Pfam" id="PF21016">
    <property type="entry name" value="RlmN_N"/>
    <property type="match status" value="1"/>
</dbReference>
<dbReference type="GO" id="GO:0030488">
    <property type="term" value="P:tRNA methylation"/>
    <property type="evidence" value="ECO:0007669"/>
    <property type="project" value="InterPro"/>
</dbReference>
<dbReference type="HAMAP" id="MF_01849">
    <property type="entry name" value="RNA_methyltr_RlmN"/>
    <property type="match status" value="1"/>
</dbReference>
<dbReference type="InterPro" id="IPR040072">
    <property type="entry name" value="Methyltransferase_A"/>
</dbReference>
<keyword evidence="5" id="KW-0698">rRNA processing</keyword>
<keyword evidence="12" id="KW-0411">Iron-sulfur</keyword>
<evidence type="ECO:0000256" key="5">
    <source>
        <dbReference type="ARBA" id="ARBA00022552"/>
    </source>
</evidence>
<accession>A0A3B1B768</accession>
<name>A0A3B1B768_9ZZZZ</name>
<evidence type="ECO:0000256" key="13">
    <source>
        <dbReference type="ARBA" id="ARBA00023157"/>
    </source>
</evidence>